<keyword evidence="2" id="KW-1185">Reference proteome</keyword>
<accession>A0A139I2C4</accession>
<dbReference type="Proteomes" id="UP000073492">
    <property type="component" value="Unassembled WGS sequence"/>
</dbReference>
<name>A0A139I2C4_9PEZI</name>
<reference evidence="1 2" key="1">
    <citation type="submission" date="2015-07" db="EMBL/GenBank/DDBJ databases">
        <title>Comparative genomics of the Sigatoka disease complex on banana suggests a link between parallel evolutionary changes in Pseudocercospora fijiensis and Pseudocercospora eumusae and increased virulence on the banana host.</title>
        <authorList>
            <person name="Chang T.-C."/>
            <person name="Salvucci A."/>
            <person name="Crous P.W."/>
            <person name="Stergiopoulos I."/>
        </authorList>
    </citation>
    <scope>NUCLEOTIDE SEQUENCE [LARGE SCALE GENOMIC DNA]</scope>
    <source>
        <strain evidence="1 2">CBS 116634</strain>
    </source>
</reference>
<proteinExistence type="predicted"/>
<dbReference type="AlphaFoldDB" id="A0A139I2C4"/>
<sequence length="185" mass="20523">MDIGPNLRSRHVRSEAEYIMNAASCLGSDPVPVPACERVNVSTCLQMSSAEAPGRATDSFASDPSVSWATGVHAIWSLAGNARLLEHYWGSTMDIVGWAQRKKYRQRVGYFYRKRSPRKKSSSTRGVTVPHQFGQMEPWSAIWRDPGMILSPGRLSGSFGDEHCLAHRVVSLIEALWFDATADLL</sequence>
<evidence type="ECO:0000313" key="1">
    <source>
        <dbReference type="EMBL" id="KXT08847.1"/>
    </source>
</evidence>
<organism evidence="1 2">
    <name type="scientific">Pseudocercospora musae</name>
    <dbReference type="NCBI Taxonomy" id="113226"/>
    <lineage>
        <taxon>Eukaryota</taxon>
        <taxon>Fungi</taxon>
        <taxon>Dikarya</taxon>
        <taxon>Ascomycota</taxon>
        <taxon>Pezizomycotina</taxon>
        <taxon>Dothideomycetes</taxon>
        <taxon>Dothideomycetidae</taxon>
        <taxon>Mycosphaerellales</taxon>
        <taxon>Mycosphaerellaceae</taxon>
        <taxon>Pseudocercospora</taxon>
    </lineage>
</organism>
<protein>
    <submittedName>
        <fullName evidence="1">Uncharacterized protein</fullName>
    </submittedName>
</protein>
<gene>
    <name evidence="1" type="ORF">AC579_1480</name>
</gene>
<dbReference type="EMBL" id="LFZO01000395">
    <property type="protein sequence ID" value="KXT08847.1"/>
    <property type="molecule type" value="Genomic_DNA"/>
</dbReference>
<evidence type="ECO:0000313" key="2">
    <source>
        <dbReference type="Proteomes" id="UP000073492"/>
    </source>
</evidence>
<comment type="caution">
    <text evidence="1">The sequence shown here is derived from an EMBL/GenBank/DDBJ whole genome shotgun (WGS) entry which is preliminary data.</text>
</comment>